<evidence type="ECO:0000256" key="1">
    <source>
        <dbReference type="SAM" id="MobiDB-lite"/>
    </source>
</evidence>
<sequence length="354" mass="37196">MTRRLSAVLERRQQPGAPRAASRAAAALSPTNAGTSTPPTPRIAHGAPPSRATSLPTTGRAAGPASARSTPGGAWTTRPALGADGERHVSPAADHDASSQRRRVPGRPTHRGRPGWRDPGRGDCMCGVRSPATTGARPGIGSRGVRGPHHLDQLVEMVGRGRGAVPRRLPAARPTVRSPATAAVHPLCHRSDPDHPGRNRPETCHGPRAGGPHEPDRCVHRRSEARLIVSVGGMFRRRHAWPGRVVASTAGLTDYFGTALTVGDADLLHELAHQLEPAATMAGIDRGLAPAIVVAHPDLRLLLVRPGGCSTSAVRSTTWSTAPSWSRPSPECSTALVTASLTASARSSWWSWGQ</sequence>
<keyword evidence="3" id="KW-1185">Reference proteome</keyword>
<feature type="compositionally biased region" description="Basic residues" evidence="1">
    <location>
        <begin position="100"/>
        <end position="114"/>
    </location>
</feature>
<organism evidence="2 3">
    <name type="scientific">Pseudonocardia parietis</name>
    <dbReference type="NCBI Taxonomy" id="570936"/>
    <lineage>
        <taxon>Bacteria</taxon>
        <taxon>Bacillati</taxon>
        <taxon>Actinomycetota</taxon>
        <taxon>Actinomycetes</taxon>
        <taxon>Pseudonocardiales</taxon>
        <taxon>Pseudonocardiaceae</taxon>
        <taxon>Pseudonocardia</taxon>
    </lineage>
</organism>
<reference evidence="2 3" key="1">
    <citation type="submission" date="2021-03" db="EMBL/GenBank/DDBJ databases">
        <title>Sequencing the genomes of 1000 actinobacteria strains.</title>
        <authorList>
            <person name="Klenk H.-P."/>
        </authorList>
    </citation>
    <scope>NUCLEOTIDE SEQUENCE [LARGE SCALE GENOMIC DNA]</scope>
    <source>
        <strain evidence="2 3">DSM 45256</strain>
    </source>
</reference>
<accession>A0ABS4W6Z0</accession>
<evidence type="ECO:0000313" key="2">
    <source>
        <dbReference type="EMBL" id="MBP2371883.1"/>
    </source>
</evidence>
<proteinExistence type="predicted"/>
<feature type="region of interest" description="Disordered" evidence="1">
    <location>
        <begin position="1"/>
        <end position="123"/>
    </location>
</feature>
<feature type="compositionally biased region" description="Basic and acidic residues" evidence="1">
    <location>
        <begin position="189"/>
        <end position="218"/>
    </location>
</feature>
<dbReference type="Proteomes" id="UP001519295">
    <property type="component" value="Unassembled WGS sequence"/>
</dbReference>
<evidence type="ECO:0000313" key="3">
    <source>
        <dbReference type="Proteomes" id="UP001519295"/>
    </source>
</evidence>
<feature type="compositionally biased region" description="Low complexity" evidence="1">
    <location>
        <begin position="14"/>
        <end position="27"/>
    </location>
</feature>
<comment type="caution">
    <text evidence="2">The sequence shown here is derived from an EMBL/GenBank/DDBJ whole genome shotgun (WGS) entry which is preliminary data.</text>
</comment>
<gene>
    <name evidence="2" type="ORF">JOF36_007656</name>
</gene>
<name>A0ABS4W6Z0_9PSEU</name>
<dbReference type="EMBL" id="JAGINU010000004">
    <property type="protein sequence ID" value="MBP2371883.1"/>
    <property type="molecule type" value="Genomic_DNA"/>
</dbReference>
<protein>
    <submittedName>
        <fullName evidence="2">Uncharacterized protein</fullName>
    </submittedName>
</protein>
<feature type="compositionally biased region" description="Basic and acidic residues" evidence="1">
    <location>
        <begin position="84"/>
        <end position="99"/>
    </location>
</feature>
<feature type="region of interest" description="Disordered" evidence="1">
    <location>
        <begin position="168"/>
        <end position="218"/>
    </location>
</feature>
<feature type="region of interest" description="Disordered" evidence="1">
    <location>
        <begin position="128"/>
        <end position="147"/>
    </location>
</feature>